<feature type="non-terminal residue" evidence="1">
    <location>
        <position position="127"/>
    </location>
</feature>
<dbReference type="AlphaFoldDB" id="A0A3N6QRH8"/>
<proteinExistence type="predicted"/>
<dbReference type="Proteomes" id="UP000269154">
    <property type="component" value="Unassembled WGS sequence"/>
</dbReference>
<dbReference type="EMBL" id="RCBY01000471">
    <property type="protein sequence ID" value="RQH18467.1"/>
    <property type="molecule type" value="Genomic_DNA"/>
</dbReference>
<comment type="caution">
    <text evidence="1">The sequence shown here is derived from an EMBL/GenBank/DDBJ whole genome shotgun (WGS) entry which is preliminary data.</text>
</comment>
<evidence type="ECO:0000313" key="2">
    <source>
        <dbReference type="Proteomes" id="UP000269154"/>
    </source>
</evidence>
<protein>
    <recommendedName>
        <fullName evidence="3">Tetratricopeptide repeat protein</fullName>
    </recommendedName>
</protein>
<evidence type="ECO:0008006" key="3">
    <source>
        <dbReference type="Google" id="ProtNLM"/>
    </source>
</evidence>
<dbReference type="SUPFAM" id="SSF48452">
    <property type="entry name" value="TPR-like"/>
    <property type="match status" value="1"/>
</dbReference>
<organism evidence="1 2">
    <name type="scientific">Okeania hirsuta</name>
    <dbReference type="NCBI Taxonomy" id="1458930"/>
    <lineage>
        <taxon>Bacteria</taxon>
        <taxon>Bacillati</taxon>
        <taxon>Cyanobacteriota</taxon>
        <taxon>Cyanophyceae</taxon>
        <taxon>Oscillatoriophycideae</taxon>
        <taxon>Oscillatoriales</taxon>
        <taxon>Microcoleaceae</taxon>
        <taxon>Okeania</taxon>
    </lineage>
</organism>
<dbReference type="InterPro" id="IPR011990">
    <property type="entry name" value="TPR-like_helical_dom_sf"/>
</dbReference>
<gene>
    <name evidence="1" type="ORF">D5R40_32925</name>
</gene>
<evidence type="ECO:0000313" key="1">
    <source>
        <dbReference type="EMBL" id="RQH18467.1"/>
    </source>
</evidence>
<accession>A0A3N6QRH8</accession>
<keyword evidence="2" id="KW-1185">Reference proteome</keyword>
<name>A0A3N6QRH8_9CYAN</name>
<dbReference type="Gene3D" id="1.25.40.10">
    <property type="entry name" value="Tetratricopeptide repeat domain"/>
    <property type="match status" value="1"/>
</dbReference>
<reference evidence="1 2" key="1">
    <citation type="journal article" date="2018" name="ACS Chem. Biol.">
        <title>Ketoreductase domain dysfunction expands chemodiversity: malyngamide biosynthesis in the cyanobacterium Okeania hirsuta.</title>
        <authorList>
            <person name="Moss N.A."/>
            <person name="Leao T."/>
            <person name="Rankin M."/>
            <person name="McCullough T.M."/>
            <person name="Qu P."/>
            <person name="Korobeynikov A."/>
            <person name="Smith J.L."/>
            <person name="Gerwick L."/>
            <person name="Gerwick W.H."/>
        </authorList>
    </citation>
    <scope>NUCLEOTIDE SEQUENCE [LARGE SCALE GENOMIC DNA]</scope>
    <source>
        <strain evidence="1 2">PAB10Feb10-1</strain>
    </source>
</reference>
<sequence>MPNLLNLFIAMHLHYSLLLSLLLWGSTLSVKAQPELIDSLEKVLAAEPEESVRMQSLIQLAEQLQFINPAKGIEHAKEAEKIAESRKDTFALAGALSRMGSCYEILGKLDESEKIRRRALSLYLGLG</sequence>